<evidence type="ECO:0000256" key="6">
    <source>
        <dbReference type="SAM" id="MobiDB-lite"/>
    </source>
</evidence>
<proteinExistence type="predicted"/>
<keyword evidence="2" id="KW-0479">Metal-binding</keyword>
<dbReference type="GO" id="GO:0046872">
    <property type="term" value="F:metal ion binding"/>
    <property type="evidence" value="ECO:0007669"/>
    <property type="project" value="UniProtKB-KW"/>
</dbReference>
<keyword evidence="1" id="KW-0436">Ligase</keyword>
<sequence length="455" mass="52202">MRSFDPGTIQPGSQLRQEHAGAQPGQLGFWLIVGVIDHFAWRLRQSGRGTQRLGRQEQRQRQFRRLTERSMKKISIEERPDWRTTAEREGFNFHTIDGERYWDERDYYQFTEQQIIRDLEAPTQALHQMCMDAVARVVDSEELLHQLAIPEAFFDVIQTSWKQGHPHLYSRFDFAYDGTGPAKMYEINADTPTSLMEAGAFQLLWLEEQMARGVLPAHATQFNSIAEDLVRAFAEFPGQRPFYFSAMSGSVEDRGTTDFLRRMAAHVGIDARHIDIEDIGLDSEGRFVDLEGRWIERLFKLHAWEHIFHEEFGKHVPASGTQFVEPAWKAILSNKGILPLLWQFNEGHPNLLPARIDQETDRPVPKGWVRKPYFSREGANIEMRTPGDQVIAVDGPYTDAPYILQAYSPLPKFGDSYTLIGSWVIGDLASGIGIREDDSLITKDTSRFLPHVVID</sequence>
<reference evidence="8 9" key="1">
    <citation type="submission" date="2018-08" db="EMBL/GenBank/DDBJ databases">
        <title>Recombination of ecologically and evolutionarily significant loci maintains genetic cohesion in the Pseudomonas syringae species complex.</title>
        <authorList>
            <person name="Dillon M."/>
            <person name="Thakur S."/>
            <person name="Almeida R.N.D."/>
            <person name="Weir B.S."/>
            <person name="Guttman D.S."/>
        </authorList>
    </citation>
    <scope>NUCLEOTIDE SEQUENCE [LARGE SCALE GENOMIC DNA]</scope>
    <source>
        <strain evidence="8 9">ICMP 12341</strain>
    </source>
</reference>
<dbReference type="EMBL" id="RBOV01000145">
    <property type="protein sequence ID" value="RMN12419.1"/>
    <property type="molecule type" value="Genomic_DNA"/>
</dbReference>
<evidence type="ECO:0000256" key="5">
    <source>
        <dbReference type="ARBA" id="ARBA00022842"/>
    </source>
</evidence>
<feature type="region of interest" description="Disordered" evidence="6">
    <location>
        <begin position="1"/>
        <end position="20"/>
    </location>
</feature>
<evidence type="ECO:0000313" key="9">
    <source>
        <dbReference type="Proteomes" id="UP000271468"/>
    </source>
</evidence>
<evidence type="ECO:0000256" key="4">
    <source>
        <dbReference type="ARBA" id="ARBA00022840"/>
    </source>
</evidence>
<dbReference type="InterPro" id="IPR005494">
    <property type="entry name" value="GSPS_pre-ATP-grasp-like_dom"/>
</dbReference>
<gene>
    <name evidence="8" type="ORF">ALQ65_04765</name>
</gene>
<dbReference type="Gene3D" id="3.30.1490.330">
    <property type="match status" value="1"/>
</dbReference>
<dbReference type="AlphaFoldDB" id="A0A3M3JNR6"/>
<accession>A0A3M3JNR6</accession>
<name>A0A3M3JNR6_9PSED</name>
<evidence type="ECO:0000256" key="1">
    <source>
        <dbReference type="ARBA" id="ARBA00022598"/>
    </source>
</evidence>
<dbReference type="GO" id="GO:0016874">
    <property type="term" value="F:ligase activity"/>
    <property type="evidence" value="ECO:0007669"/>
    <property type="project" value="UniProtKB-KW"/>
</dbReference>
<feature type="domain" description="Glutathionylspermidine synthase pre-ATP-grasp-like" evidence="7">
    <location>
        <begin position="82"/>
        <end position="453"/>
    </location>
</feature>
<evidence type="ECO:0000313" key="8">
    <source>
        <dbReference type="EMBL" id="RMN12419.1"/>
    </source>
</evidence>
<dbReference type="Pfam" id="PF03738">
    <property type="entry name" value="GSP_synth"/>
    <property type="match status" value="1"/>
</dbReference>
<dbReference type="SUPFAM" id="SSF56059">
    <property type="entry name" value="Glutathione synthetase ATP-binding domain-like"/>
    <property type="match status" value="1"/>
</dbReference>
<dbReference type="SUPFAM" id="SSF52440">
    <property type="entry name" value="PreATP-grasp domain"/>
    <property type="match status" value="1"/>
</dbReference>
<evidence type="ECO:0000256" key="2">
    <source>
        <dbReference type="ARBA" id="ARBA00022723"/>
    </source>
</evidence>
<keyword evidence="4" id="KW-0067">ATP-binding</keyword>
<evidence type="ECO:0000256" key="3">
    <source>
        <dbReference type="ARBA" id="ARBA00022741"/>
    </source>
</evidence>
<dbReference type="Proteomes" id="UP000271468">
    <property type="component" value="Unassembled WGS sequence"/>
</dbReference>
<keyword evidence="3" id="KW-0547">Nucleotide-binding</keyword>
<evidence type="ECO:0000259" key="7">
    <source>
        <dbReference type="Pfam" id="PF03738"/>
    </source>
</evidence>
<organism evidence="8 9">
    <name type="scientific">Pseudomonas syringae pv. coriandricola</name>
    <dbReference type="NCBI Taxonomy" id="264453"/>
    <lineage>
        <taxon>Bacteria</taxon>
        <taxon>Pseudomonadati</taxon>
        <taxon>Pseudomonadota</taxon>
        <taxon>Gammaproteobacteria</taxon>
        <taxon>Pseudomonadales</taxon>
        <taxon>Pseudomonadaceae</taxon>
        <taxon>Pseudomonas</taxon>
    </lineage>
</organism>
<dbReference type="InterPro" id="IPR016185">
    <property type="entry name" value="PreATP-grasp_dom_sf"/>
</dbReference>
<comment type="caution">
    <text evidence="8">The sequence shown here is derived from an EMBL/GenBank/DDBJ whole genome shotgun (WGS) entry which is preliminary data.</text>
</comment>
<dbReference type="GO" id="GO:0005524">
    <property type="term" value="F:ATP binding"/>
    <property type="evidence" value="ECO:0007669"/>
    <property type="project" value="UniProtKB-KW"/>
</dbReference>
<keyword evidence="5" id="KW-0460">Magnesium</keyword>
<protein>
    <submittedName>
        <fullName evidence="8">Glutathionylspermidine synthase protein</fullName>
    </submittedName>
</protein>